<evidence type="ECO:0000256" key="2">
    <source>
        <dbReference type="ARBA" id="ARBA00004651"/>
    </source>
</evidence>
<comment type="caution">
    <text evidence="15">The sequence shown here is derived from an EMBL/GenBank/DDBJ whole genome shotgun (WGS) entry which is preliminary data.</text>
</comment>
<dbReference type="GO" id="GO:0020037">
    <property type="term" value="F:heme binding"/>
    <property type="evidence" value="ECO:0007669"/>
    <property type="project" value="TreeGrafter"/>
</dbReference>
<evidence type="ECO:0000313" key="16">
    <source>
        <dbReference type="Proteomes" id="UP000248395"/>
    </source>
</evidence>
<dbReference type="RefSeq" id="WP_059285277.1">
    <property type="nucleotide sequence ID" value="NZ_LNQU01000020.1"/>
</dbReference>
<evidence type="ECO:0000256" key="9">
    <source>
        <dbReference type="ARBA" id="ARBA00022989"/>
    </source>
</evidence>
<feature type="transmembrane region" description="Helical" evidence="13">
    <location>
        <begin position="85"/>
        <end position="107"/>
    </location>
</feature>
<dbReference type="Proteomes" id="UP000248395">
    <property type="component" value="Unassembled WGS sequence"/>
</dbReference>
<keyword evidence="6 13" id="KW-0812">Transmembrane</keyword>
<dbReference type="GO" id="GO:0022904">
    <property type="term" value="P:respiratory electron transport chain"/>
    <property type="evidence" value="ECO:0007669"/>
    <property type="project" value="InterPro"/>
</dbReference>
<accession>A0A318J8V7</accession>
<dbReference type="Gene3D" id="1.20.950.20">
    <property type="entry name" value="Transmembrane di-heme cytochromes, Chain C"/>
    <property type="match status" value="1"/>
</dbReference>
<dbReference type="GO" id="GO:0009055">
    <property type="term" value="F:electron transfer activity"/>
    <property type="evidence" value="ECO:0007669"/>
    <property type="project" value="InterPro"/>
</dbReference>
<dbReference type="GO" id="GO:0046872">
    <property type="term" value="F:metal ion binding"/>
    <property type="evidence" value="ECO:0007669"/>
    <property type="project" value="UniProtKB-KW"/>
</dbReference>
<sequence>MKSSERYSSPAIALHWLIAGLIIATFIAGLLVSGLPLSPAKFKYIAWHKWAGITILALVVVRLLVRLLKRPPALPAHMSAAERLLAHGGHLALYLLMFAVPLTGWLMSSAYGFPVVLFKLVQLPDLVAQDEQLAATLKTVHETLNWIMAACVAGHVLAAIKHHVIDKDGMLYRMSLRGPRN</sequence>
<evidence type="ECO:0000256" key="4">
    <source>
        <dbReference type="ARBA" id="ARBA00022475"/>
    </source>
</evidence>
<dbReference type="InterPro" id="IPR016174">
    <property type="entry name" value="Di-haem_cyt_TM"/>
</dbReference>
<evidence type="ECO:0000256" key="5">
    <source>
        <dbReference type="ARBA" id="ARBA00022617"/>
    </source>
</evidence>
<comment type="cofactor">
    <cofactor evidence="1">
        <name>heme b</name>
        <dbReference type="ChEBI" id="CHEBI:60344"/>
    </cofactor>
</comment>
<dbReference type="PANTHER" id="PTHR30529:SF1">
    <property type="entry name" value="CYTOCHROME B561 HOMOLOG 2"/>
    <property type="match status" value="1"/>
</dbReference>
<dbReference type="OrthoDB" id="8536275at2"/>
<evidence type="ECO:0000256" key="12">
    <source>
        <dbReference type="ARBA" id="ARBA00037975"/>
    </source>
</evidence>
<keyword evidence="16" id="KW-1185">Reference proteome</keyword>
<dbReference type="Pfam" id="PF01292">
    <property type="entry name" value="Ni_hydr_CYTB"/>
    <property type="match status" value="1"/>
</dbReference>
<feature type="domain" description="Cytochrome b561 bacterial/Ni-hydrogenase" evidence="14">
    <location>
        <begin position="6"/>
        <end position="174"/>
    </location>
</feature>
<keyword evidence="7" id="KW-0479">Metal-binding</keyword>
<keyword evidence="11 13" id="KW-0472">Membrane</keyword>
<feature type="transmembrane region" description="Helical" evidence="13">
    <location>
        <begin position="12"/>
        <end position="35"/>
    </location>
</feature>
<feature type="transmembrane region" description="Helical" evidence="13">
    <location>
        <begin position="146"/>
        <end position="164"/>
    </location>
</feature>
<organism evidence="15 16">
    <name type="scientific">Aquitalea magnusonii</name>
    <dbReference type="NCBI Taxonomy" id="332411"/>
    <lineage>
        <taxon>Bacteria</taxon>
        <taxon>Pseudomonadati</taxon>
        <taxon>Pseudomonadota</taxon>
        <taxon>Betaproteobacteria</taxon>
        <taxon>Neisseriales</taxon>
        <taxon>Chromobacteriaceae</taxon>
        <taxon>Aquitalea</taxon>
    </lineage>
</organism>
<keyword evidence="10" id="KW-0408">Iron</keyword>
<feature type="transmembrane region" description="Helical" evidence="13">
    <location>
        <begin position="47"/>
        <end position="65"/>
    </location>
</feature>
<keyword evidence="8" id="KW-0249">Electron transport</keyword>
<keyword evidence="3" id="KW-0813">Transport</keyword>
<proteinExistence type="inferred from homology"/>
<comment type="similarity">
    <text evidence="12">Belongs to the cytochrome b561 family.</text>
</comment>
<dbReference type="SUPFAM" id="SSF81342">
    <property type="entry name" value="Transmembrane di-heme cytochromes"/>
    <property type="match status" value="1"/>
</dbReference>
<evidence type="ECO:0000313" key="15">
    <source>
        <dbReference type="EMBL" id="PXX44353.1"/>
    </source>
</evidence>
<evidence type="ECO:0000256" key="3">
    <source>
        <dbReference type="ARBA" id="ARBA00022448"/>
    </source>
</evidence>
<evidence type="ECO:0000256" key="10">
    <source>
        <dbReference type="ARBA" id="ARBA00023004"/>
    </source>
</evidence>
<evidence type="ECO:0000259" key="14">
    <source>
        <dbReference type="Pfam" id="PF01292"/>
    </source>
</evidence>
<evidence type="ECO:0000256" key="7">
    <source>
        <dbReference type="ARBA" id="ARBA00022723"/>
    </source>
</evidence>
<dbReference type="PANTHER" id="PTHR30529">
    <property type="entry name" value="CYTOCHROME B561"/>
    <property type="match status" value="1"/>
</dbReference>
<keyword evidence="9 13" id="KW-1133">Transmembrane helix</keyword>
<name>A0A318J8V7_9NEIS</name>
<dbReference type="GO" id="GO:0005886">
    <property type="term" value="C:plasma membrane"/>
    <property type="evidence" value="ECO:0007669"/>
    <property type="project" value="UniProtKB-SubCell"/>
</dbReference>
<keyword evidence="4" id="KW-1003">Cell membrane</keyword>
<evidence type="ECO:0000256" key="8">
    <source>
        <dbReference type="ARBA" id="ARBA00022982"/>
    </source>
</evidence>
<dbReference type="InterPro" id="IPR011577">
    <property type="entry name" value="Cyt_b561_bac/Ni-Hgenase"/>
</dbReference>
<dbReference type="AlphaFoldDB" id="A0A318J8V7"/>
<evidence type="ECO:0000256" key="6">
    <source>
        <dbReference type="ARBA" id="ARBA00022692"/>
    </source>
</evidence>
<dbReference type="InterPro" id="IPR052168">
    <property type="entry name" value="Cytochrome_b561_oxidase"/>
</dbReference>
<dbReference type="EMBL" id="QJKC01000013">
    <property type="protein sequence ID" value="PXX44353.1"/>
    <property type="molecule type" value="Genomic_DNA"/>
</dbReference>
<protein>
    <submittedName>
        <fullName evidence="15">Cytochrome b561</fullName>
    </submittedName>
</protein>
<comment type="subcellular location">
    <subcellularLocation>
        <location evidence="2">Cell membrane</location>
        <topology evidence="2">Multi-pass membrane protein</topology>
    </subcellularLocation>
</comment>
<keyword evidence="5" id="KW-0349">Heme</keyword>
<evidence type="ECO:0000256" key="13">
    <source>
        <dbReference type="SAM" id="Phobius"/>
    </source>
</evidence>
<evidence type="ECO:0000256" key="11">
    <source>
        <dbReference type="ARBA" id="ARBA00023136"/>
    </source>
</evidence>
<gene>
    <name evidence="15" type="ORF">DFR38_11335</name>
</gene>
<reference evidence="15 16" key="1">
    <citation type="submission" date="2018-05" db="EMBL/GenBank/DDBJ databases">
        <title>Genomic Encyclopedia of Type Strains, Phase IV (KMG-IV): sequencing the most valuable type-strain genomes for metagenomic binning, comparative biology and taxonomic classification.</title>
        <authorList>
            <person name="Goeker M."/>
        </authorList>
    </citation>
    <scope>NUCLEOTIDE SEQUENCE [LARGE SCALE GENOMIC DNA]</scope>
    <source>
        <strain evidence="15 16">DSM 25134</strain>
    </source>
</reference>
<evidence type="ECO:0000256" key="1">
    <source>
        <dbReference type="ARBA" id="ARBA00001970"/>
    </source>
</evidence>